<proteinExistence type="predicted"/>
<dbReference type="RefSeq" id="WP_258786299.1">
    <property type="nucleotide sequence ID" value="NZ_JANUGQ010000004.1"/>
</dbReference>
<comment type="caution">
    <text evidence="2">The sequence shown here is derived from an EMBL/GenBank/DDBJ whole genome shotgun (WGS) entry which is preliminary data.</text>
</comment>
<evidence type="ECO:0000313" key="3">
    <source>
        <dbReference type="Proteomes" id="UP001431313"/>
    </source>
</evidence>
<dbReference type="CDD" id="cd04301">
    <property type="entry name" value="NAT_SF"/>
    <property type="match status" value="1"/>
</dbReference>
<dbReference type="InterPro" id="IPR016181">
    <property type="entry name" value="Acyl_CoA_acyltransferase"/>
</dbReference>
<evidence type="ECO:0000259" key="1">
    <source>
        <dbReference type="PROSITE" id="PS51186"/>
    </source>
</evidence>
<dbReference type="PROSITE" id="PS51186">
    <property type="entry name" value="GNAT"/>
    <property type="match status" value="1"/>
</dbReference>
<feature type="domain" description="N-acetyltransferase" evidence="1">
    <location>
        <begin position="213"/>
        <end position="345"/>
    </location>
</feature>
<sequence length="345" mass="37585">MTDARRPAAVTFRPLSAPEELPLFRRLTYVLDHELADDLAAGRRRPEWLWVALDGAGRVVARLAWWTGAPGGPPRVLDILDFLDGPARPGVAGVPDGLDALGRHHGPAAAGDPAEVAVRLLETATARVVPAGAPRPEYTRFVPPDWRTDPAARAVVAARTGVVERTGARLLVERLRLEWRSGAPEPEPTGRLVFRGVRDGEELVALMARVMDGTLDAHGRADLASGLSPRAAAEKHYTEELARYRTPRAWWRIAELPEGGGPVGFVIPARNNYHPIIAYLGVLPEHRGRGYIDEILAEGTRVLAAEGVHRIRAATDLGNVPMARAFARAGYVNFERQVDYVWPAG</sequence>
<protein>
    <submittedName>
        <fullName evidence="2">GNAT family N-acetyltransferase</fullName>
    </submittedName>
</protein>
<dbReference type="SUPFAM" id="SSF55729">
    <property type="entry name" value="Acyl-CoA N-acyltransferases (Nat)"/>
    <property type="match status" value="1"/>
</dbReference>
<dbReference type="Pfam" id="PF00583">
    <property type="entry name" value="Acetyltransf_1"/>
    <property type="match status" value="1"/>
</dbReference>
<organism evidence="2 3">
    <name type="scientific">Streptomyces pyxinae</name>
    <dbReference type="NCBI Taxonomy" id="2970734"/>
    <lineage>
        <taxon>Bacteria</taxon>
        <taxon>Bacillati</taxon>
        <taxon>Actinomycetota</taxon>
        <taxon>Actinomycetes</taxon>
        <taxon>Kitasatosporales</taxon>
        <taxon>Streptomycetaceae</taxon>
        <taxon>Streptomyces</taxon>
    </lineage>
</organism>
<keyword evidence="3" id="KW-1185">Reference proteome</keyword>
<gene>
    <name evidence="2" type="ORF">NX801_07355</name>
</gene>
<accession>A0ABT2CFH2</accession>
<evidence type="ECO:0000313" key="2">
    <source>
        <dbReference type="EMBL" id="MCS0635476.1"/>
    </source>
</evidence>
<dbReference type="Proteomes" id="UP001431313">
    <property type="component" value="Unassembled WGS sequence"/>
</dbReference>
<dbReference type="EMBL" id="JANUGQ010000004">
    <property type="protein sequence ID" value="MCS0635476.1"/>
    <property type="molecule type" value="Genomic_DNA"/>
</dbReference>
<dbReference type="InterPro" id="IPR000182">
    <property type="entry name" value="GNAT_dom"/>
</dbReference>
<reference evidence="2" key="1">
    <citation type="submission" date="2022-08" db="EMBL/GenBank/DDBJ databases">
        <authorList>
            <person name="Somphong A."/>
            <person name="Phongsopitanun W."/>
        </authorList>
    </citation>
    <scope>NUCLEOTIDE SEQUENCE</scope>
    <source>
        <strain evidence="2">LP05-1</strain>
    </source>
</reference>
<name>A0ABT2CFH2_9ACTN</name>
<dbReference type="Gene3D" id="3.40.630.30">
    <property type="match status" value="1"/>
</dbReference>